<keyword evidence="1" id="KW-0175">Coiled coil</keyword>
<name>A0A087SQH3_AUXPR</name>
<accession>A0A087SQH3</accession>
<protein>
    <submittedName>
        <fullName evidence="3">Uncharacterized protein</fullName>
    </submittedName>
</protein>
<evidence type="ECO:0000313" key="3">
    <source>
        <dbReference type="EMBL" id="KFM27977.1"/>
    </source>
</evidence>
<evidence type="ECO:0000256" key="1">
    <source>
        <dbReference type="SAM" id="Coils"/>
    </source>
</evidence>
<feature type="region of interest" description="Disordered" evidence="2">
    <location>
        <begin position="341"/>
        <end position="364"/>
    </location>
</feature>
<dbReference type="KEGG" id="apro:F751_0663"/>
<gene>
    <name evidence="3" type="ORF">F751_0663</name>
</gene>
<proteinExistence type="predicted"/>
<evidence type="ECO:0000313" key="4">
    <source>
        <dbReference type="Proteomes" id="UP000028924"/>
    </source>
</evidence>
<organism evidence="3 4">
    <name type="scientific">Auxenochlorella protothecoides</name>
    <name type="common">Green microalga</name>
    <name type="synonym">Chlorella protothecoides</name>
    <dbReference type="NCBI Taxonomy" id="3075"/>
    <lineage>
        <taxon>Eukaryota</taxon>
        <taxon>Viridiplantae</taxon>
        <taxon>Chlorophyta</taxon>
        <taxon>core chlorophytes</taxon>
        <taxon>Trebouxiophyceae</taxon>
        <taxon>Chlorellales</taxon>
        <taxon>Chlorellaceae</taxon>
        <taxon>Auxenochlorella</taxon>
    </lineage>
</organism>
<dbReference type="AlphaFoldDB" id="A0A087SQH3"/>
<feature type="coiled-coil region" evidence="1">
    <location>
        <begin position="80"/>
        <end position="107"/>
    </location>
</feature>
<dbReference type="Proteomes" id="UP000028924">
    <property type="component" value="Unassembled WGS sequence"/>
</dbReference>
<dbReference type="RefSeq" id="XP_011400984.1">
    <property type="nucleotide sequence ID" value="XM_011402682.1"/>
</dbReference>
<sequence length="364" mass="38985">MISLQEDLGIGSLGHRHAILRARDELRGGALAETRPASPIGGPVQPAAASSLMRVHAQRARLARALERAGARQAHRAATAQHAQHSVELASDEVRRLEARIAALDCQLAAGSVGLSKQGSALGLAAVGPGMDLAVPPTGEEVKACLTLLSQAAAETRDGLKPEVESSHEGKEGGLAAPILGSREAMKLWRDLGLIRSELEAVDPVLAAALANPSPSQPLLATLRRAAEALHPPLPSAAVVAVERCEAAPAAAARLSDALRCARFARRLSRAQRFVRSMRDDMAQRAQRAAALQAELYARAPRLLSAEERDRFVSRLMDDARRRAQNREEIAAKAELERTRPAWEGLKGRQAKTPVPLRRGSKRR</sequence>
<evidence type="ECO:0000256" key="2">
    <source>
        <dbReference type="SAM" id="MobiDB-lite"/>
    </source>
</evidence>
<reference evidence="3 4" key="1">
    <citation type="journal article" date="2014" name="BMC Genomics">
        <title>Oil accumulation mechanisms of the oleaginous microalga Chlorella protothecoides revealed through its genome, transcriptomes, and proteomes.</title>
        <authorList>
            <person name="Gao C."/>
            <person name="Wang Y."/>
            <person name="Shen Y."/>
            <person name="Yan D."/>
            <person name="He X."/>
            <person name="Dai J."/>
            <person name="Wu Q."/>
        </authorList>
    </citation>
    <scope>NUCLEOTIDE SEQUENCE [LARGE SCALE GENOMIC DNA]</scope>
    <source>
        <strain evidence="3 4">0710</strain>
    </source>
</reference>
<dbReference type="GeneID" id="23612054"/>
<keyword evidence="4" id="KW-1185">Reference proteome</keyword>
<dbReference type="EMBL" id="KL662160">
    <property type="protein sequence ID" value="KFM27977.1"/>
    <property type="molecule type" value="Genomic_DNA"/>
</dbReference>